<dbReference type="EMBL" id="LVLJ01003561">
    <property type="protein sequence ID" value="OAE20901.1"/>
    <property type="molecule type" value="Genomic_DNA"/>
</dbReference>
<evidence type="ECO:0000313" key="7">
    <source>
        <dbReference type="EMBL" id="OAE20901.1"/>
    </source>
</evidence>
<keyword evidence="5" id="KW-0539">Nucleus</keyword>
<comment type="caution">
    <text evidence="7">The sequence shown here is derived from an EMBL/GenBank/DDBJ whole genome shotgun (WGS) entry which is preliminary data.</text>
</comment>
<dbReference type="GO" id="GO:0005634">
    <property type="term" value="C:nucleus"/>
    <property type="evidence" value="ECO:0007669"/>
    <property type="project" value="UniProtKB-SubCell"/>
</dbReference>
<dbReference type="PANTHER" id="PTHR31194">
    <property type="entry name" value="SHN SHINE , DNA BINDING / TRANSCRIPTION FACTOR"/>
    <property type="match status" value="1"/>
</dbReference>
<dbReference type="InterPro" id="IPR050913">
    <property type="entry name" value="AP2/ERF_ERF"/>
</dbReference>
<accession>A0A176VKR6</accession>
<keyword evidence="2" id="KW-0805">Transcription regulation</keyword>
<comment type="subcellular location">
    <subcellularLocation>
        <location evidence="1">Nucleus</location>
    </subcellularLocation>
</comment>
<dbReference type="InterPro" id="IPR036955">
    <property type="entry name" value="AP2/ERF_dom_sf"/>
</dbReference>
<dbReference type="Pfam" id="PF00847">
    <property type="entry name" value="AP2"/>
    <property type="match status" value="1"/>
</dbReference>
<dbReference type="Proteomes" id="UP000077202">
    <property type="component" value="Unassembled WGS sequence"/>
</dbReference>
<dbReference type="GO" id="GO:0003700">
    <property type="term" value="F:DNA-binding transcription factor activity"/>
    <property type="evidence" value="ECO:0007669"/>
    <property type="project" value="InterPro"/>
</dbReference>
<keyword evidence="4" id="KW-0804">Transcription</keyword>
<dbReference type="SMR" id="A0A176VKR6"/>
<dbReference type="GO" id="GO:0003677">
    <property type="term" value="F:DNA binding"/>
    <property type="evidence" value="ECO:0007669"/>
    <property type="project" value="UniProtKB-KW"/>
</dbReference>
<name>A0A176VKR6_MARPO</name>
<reference evidence="7" key="1">
    <citation type="submission" date="2016-03" db="EMBL/GenBank/DDBJ databases">
        <title>Mechanisms controlling the formation of the plant cell surface in tip-growing cells are functionally conserved among land plants.</title>
        <authorList>
            <person name="Honkanen S."/>
            <person name="Jones V.A."/>
            <person name="Morieri G."/>
            <person name="Champion C."/>
            <person name="Hetherington A.J."/>
            <person name="Kelly S."/>
            <person name="Saint-Marcoux D."/>
            <person name="Proust H."/>
            <person name="Prescott H."/>
            <person name="Dolan L."/>
        </authorList>
    </citation>
    <scope>NUCLEOTIDE SEQUENCE [LARGE SCALE GENOMIC DNA]</scope>
    <source>
        <tissue evidence="7">Whole gametophyte</tissue>
    </source>
</reference>
<dbReference type="InterPro" id="IPR001471">
    <property type="entry name" value="AP2/ERF_dom"/>
</dbReference>
<evidence type="ECO:0000256" key="1">
    <source>
        <dbReference type="ARBA" id="ARBA00004123"/>
    </source>
</evidence>
<dbReference type="CDD" id="cd00018">
    <property type="entry name" value="AP2"/>
    <property type="match status" value="1"/>
</dbReference>
<gene>
    <name evidence="7" type="ORF">AXG93_3256s1480</name>
</gene>
<evidence type="ECO:0000256" key="3">
    <source>
        <dbReference type="ARBA" id="ARBA00023125"/>
    </source>
</evidence>
<keyword evidence="8" id="KW-1185">Reference proteome</keyword>
<keyword evidence="3" id="KW-0238">DNA-binding</keyword>
<evidence type="ECO:0000256" key="4">
    <source>
        <dbReference type="ARBA" id="ARBA00023163"/>
    </source>
</evidence>
<feature type="domain" description="AP2/ERF" evidence="6">
    <location>
        <begin position="9"/>
        <end position="73"/>
    </location>
</feature>
<dbReference type="InterPro" id="IPR016177">
    <property type="entry name" value="DNA-bd_dom_sf"/>
</dbReference>
<evidence type="ECO:0000256" key="2">
    <source>
        <dbReference type="ARBA" id="ARBA00023015"/>
    </source>
</evidence>
<sequence length="200" mass="22607">MGCGNSRPSYEKARQRKWGKWVAEIRDPATKKRAWLGTFGNKEEAAAAYRRKALELLDHQPSTSTKLTATNTPLFSVPLHTLFSRKDDMVCQVGTAYMCNELQEAQPGHHQHIPLEEVLHLAEPVNGQSSLSPAATNTHLEESVTLNEKLENIEPGVGNLMIEDIWEVLPMLVEEKDGEELDFEEYVKELDAKSFFPSRF</sequence>
<protein>
    <recommendedName>
        <fullName evidence="6">AP2/ERF domain-containing protein</fullName>
    </recommendedName>
</protein>
<dbReference type="SMART" id="SM00380">
    <property type="entry name" value="AP2"/>
    <property type="match status" value="1"/>
</dbReference>
<dbReference type="PANTHER" id="PTHR31194:SF189">
    <property type="entry name" value="AP2_ERF DOMAIN-CONTAINING PROTEIN"/>
    <property type="match status" value="1"/>
</dbReference>
<dbReference type="AlphaFoldDB" id="A0A176VKR6"/>
<proteinExistence type="predicted"/>
<evidence type="ECO:0000256" key="5">
    <source>
        <dbReference type="ARBA" id="ARBA00023242"/>
    </source>
</evidence>
<dbReference type="PROSITE" id="PS51032">
    <property type="entry name" value="AP2_ERF"/>
    <property type="match status" value="1"/>
</dbReference>
<organism evidence="7 8">
    <name type="scientific">Marchantia polymorpha subsp. ruderalis</name>
    <dbReference type="NCBI Taxonomy" id="1480154"/>
    <lineage>
        <taxon>Eukaryota</taxon>
        <taxon>Viridiplantae</taxon>
        <taxon>Streptophyta</taxon>
        <taxon>Embryophyta</taxon>
        <taxon>Marchantiophyta</taxon>
        <taxon>Marchantiopsida</taxon>
        <taxon>Marchantiidae</taxon>
        <taxon>Marchantiales</taxon>
        <taxon>Marchantiaceae</taxon>
        <taxon>Marchantia</taxon>
    </lineage>
</organism>
<evidence type="ECO:0000313" key="8">
    <source>
        <dbReference type="Proteomes" id="UP000077202"/>
    </source>
</evidence>
<evidence type="ECO:0000259" key="6">
    <source>
        <dbReference type="PROSITE" id="PS51032"/>
    </source>
</evidence>
<dbReference type="PRINTS" id="PR00367">
    <property type="entry name" value="ETHRSPELEMNT"/>
</dbReference>
<dbReference type="SUPFAM" id="SSF54171">
    <property type="entry name" value="DNA-binding domain"/>
    <property type="match status" value="1"/>
</dbReference>
<dbReference type="Gene3D" id="3.30.730.10">
    <property type="entry name" value="AP2/ERF domain"/>
    <property type="match status" value="1"/>
</dbReference>